<reference evidence="4 5" key="1">
    <citation type="journal article" date="2021" name="Int. J. Syst. Evol. Microbiol.">
        <title>Streptococcus vicugnae sp. nov., isolated from faeces of alpacas (Vicugna pacos) and cattle (Bos taurus), Streptococcus zalophi sp. nov., and Streptococcus pacificus sp. nov., isolated from respiratory tract of California sea lions (Zalophus californianus).</title>
        <authorList>
            <person name="Volokhov D.V."/>
            <person name="Zagorodnyaya T.A."/>
            <person name="Shen Z."/>
            <person name="Blom J."/>
            <person name="Furtak V.A."/>
            <person name="Eisenberg T."/>
            <person name="Fan P."/>
            <person name="Jeong K.C."/>
            <person name="Gao Y."/>
            <person name="Zhang S."/>
            <person name="Amselle M."/>
        </authorList>
    </citation>
    <scope>NUCLEOTIDE SEQUENCE [LARGE SCALE GENOMIC DNA]</scope>
    <source>
        <strain evidence="5">CSL7508-lung</strain>
    </source>
</reference>
<evidence type="ECO:0000256" key="2">
    <source>
        <dbReference type="ARBA" id="ARBA00023284"/>
    </source>
</evidence>
<sequence>MLTFYEYPKCSTCRKAKAELTALGVDFNDINLKETPPSAEMLKQLMTNSGLPLKSFFNTSGMSYRALGLKDKLQQLTIDEAADLLSSDGMLIKRPLLIKDDQLLQVGYRTNYKDLGI</sequence>
<dbReference type="NCBIfam" id="TIGR01617">
    <property type="entry name" value="arsC_related"/>
    <property type="match status" value="1"/>
</dbReference>
<dbReference type="RefSeq" id="WP_199567615.1">
    <property type="nucleotide sequence ID" value="NZ_JAENBP010000003.1"/>
</dbReference>
<dbReference type="PROSITE" id="PS51354">
    <property type="entry name" value="GLUTAREDOXIN_2"/>
    <property type="match status" value="1"/>
</dbReference>
<comment type="caution">
    <text evidence="4">The sequence shown here is derived from an EMBL/GenBank/DDBJ whole genome shotgun (WGS) entry which is preliminary data.</text>
</comment>
<dbReference type="Proteomes" id="UP000644875">
    <property type="component" value="Unassembled WGS sequence"/>
</dbReference>
<keyword evidence="5" id="KW-1185">Reference proteome</keyword>
<evidence type="ECO:0000313" key="4">
    <source>
        <dbReference type="EMBL" id="MBJ8349692.1"/>
    </source>
</evidence>
<dbReference type="InterPro" id="IPR006504">
    <property type="entry name" value="Tscrpt_reg_Spx/MgsR"/>
</dbReference>
<dbReference type="Gene3D" id="3.40.30.10">
    <property type="entry name" value="Glutaredoxin"/>
    <property type="match status" value="1"/>
</dbReference>
<evidence type="ECO:0000313" key="5">
    <source>
        <dbReference type="Proteomes" id="UP000644875"/>
    </source>
</evidence>
<dbReference type="PANTHER" id="PTHR30041">
    <property type="entry name" value="ARSENATE REDUCTASE"/>
    <property type="match status" value="1"/>
</dbReference>
<dbReference type="PANTHER" id="PTHR30041:SF8">
    <property type="entry name" value="PROTEIN YFFB"/>
    <property type="match status" value="1"/>
</dbReference>
<dbReference type="Pfam" id="PF03960">
    <property type="entry name" value="ArsC"/>
    <property type="match status" value="1"/>
</dbReference>
<dbReference type="AlphaFoldDB" id="A0A934P9U8"/>
<dbReference type="SUPFAM" id="SSF52833">
    <property type="entry name" value="Thioredoxin-like"/>
    <property type="match status" value="1"/>
</dbReference>
<proteinExistence type="inferred from homology"/>
<evidence type="ECO:0000256" key="1">
    <source>
        <dbReference type="ARBA" id="ARBA00023157"/>
    </source>
</evidence>
<dbReference type="InterPro" id="IPR036249">
    <property type="entry name" value="Thioredoxin-like_sf"/>
</dbReference>
<evidence type="ECO:0000256" key="3">
    <source>
        <dbReference type="PROSITE-ProRule" id="PRU01282"/>
    </source>
</evidence>
<keyword evidence="1" id="KW-1015">Disulfide bond</keyword>
<protein>
    <submittedName>
        <fullName evidence="4">Arsenate reductase family protein</fullName>
    </submittedName>
</protein>
<accession>A0A934P9U8</accession>
<keyword evidence="2" id="KW-0676">Redox-active center</keyword>
<organism evidence="4 5">
    <name type="scientific">Streptococcus zalophi</name>
    <dbReference type="NCBI Taxonomy" id="640031"/>
    <lineage>
        <taxon>Bacteria</taxon>
        <taxon>Bacillati</taxon>
        <taxon>Bacillota</taxon>
        <taxon>Bacilli</taxon>
        <taxon>Lactobacillales</taxon>
        <taxon>Streptococcaceae</taxon>
        <taxon>Streptococcus</taxon>
    </lineage>
</organism>
<comment type="similarity">
    <text evidence="3">Belongs to the ArsC family.</text>
</comment>
<gene>
    <name evidence="4" type="ORF">JHK64_03470</name>
</gene>
<dbReference type="InterPro" id="IPR006660">
    <property type="entry name" value="Arsenate_reductase-like"/>
</dbReference>
<dbReference type="CDD" id="cd03036">
    <property type="entry name" value="ArsC_like"/>
    <property type="match status" value="1"/>
</dbReference>
<dbReference type="EMBL" id="JAENBP010000003">
    <property type="protein sequence ID" value="MBJ8349692.1"/>
    <property type="molecule type" value="Genomic_DNA"/>
</dbReference>
<name>A0A934P9U8_9STRE</name>
<dbReference type="PROSITE" id="PS51353">
    <property type="entry name" value="ARSC"/>
    <property type="match status" value="1"/>
</dbReference>